<feature type="compositionally biased region" description="Polar residues" evidence="1">
    <location>
        <begin position="11"/>
        <end position="24"/>
    </location>
</feature>
<feature type="region of interest" description="Disordered" evidence="1">
    <location>
        <begin position="1"/>
        <end position="27"/>
    </location>
</feature>
<accession>A0AAW0Z8A0</accession>
<dbReference type="AlphaFoldDB" id="A0AAW0Z8A0"/>
<name>A0AAW0Z8A0_9HYME</name>
<dbReference type="Proteomes" id="UP001432146">
    <property type="component" value="Unassembled WGS sequence"/>
</dbReference>
<keyword evidence="3" id="KW-1185">Reference proteome</keyword>
<evidence type="ECO:0000256" key="1">
    <source>
        <dbReference type="SAM" id="MobiDB-lite"/>
    </source>
</evidence>
<gene>
    <name evidence="2" type="ORF">QLX08_011441</name>
</gene>
<comment type="caution">
    <text evidence="2">The sequence shown here is derived from an EMBL/GenBank/DDBJ whole genome shotgun (WGS) entry which is preliminary data.</text>
</comment>
<sequence length="79" mass="8202">MSFPHVAKKSCSFTSPPTIDQSSWKTRRHGLAARTVETLGREKGSGIPSSGPATLATLDDIAPSPVLNDLLALAASAGR</sequence>
<proteinExistence type="predicted"/>
<evidence type="ECO:0000313" key="3">
    <source>
        <dbReference type="Proteomes" id="UP001432146"/>
    </source>
</evidence>
<dbReference type="EMBL" id="JAWNGG020000387">
    <property type="protein sequence ID" value="KAK9293665.1"/>
    <property type="molecule type" value="Genomic_DNA"/>
</dbReference>
<organism evidence="2 3">
    <name type="scientific">Tetragonisca angustula</name>
    <dbReference type="NCBI Taxonomy" id="166442"/>
    <lineage>
        <taxon>Eukaryota</taxon>
        <taxon>Metazoa</taxon>
        <taxon>Ecdysozoa</taxon>
        <taxon>Arthropoda</taxon>
        <taxon>Hexapoda</taxon>
        <taxon>Insecta</taxon>
        <taxon>Pterygota</taxon>
        <taxon>Neoptera</taxon>
        <taxon>Endopterygota</taxon>
        <taxon>Hymenoptera</taxon>
        <taxon>Apocrita</taxon>
        <taxon>Aculeata</taxon>
        <taxon>Apoidea</taxon>
        <taxon>Anthophila</taxon>
        <taxon>Apidae</taxon>
        <taxon>Tetragonisca</taxon>
    </lineage>
</organism>
<reference evidence="2 3" key="1">
    <citation type="submission" date="2024-05" db="EMBL/GenBank/DDBJ databases">
        <title>The nuclear and mitochondrial genome assemblies of Tetragonisca angustula (Apidae: Meliponini), a tiny yet remarkable pollinator in the Neotropics.</title>
        <authorList>
            <person name="Ferrari R."/>
            <person name="Ricardo P.C."/>
            <person name="Dias F.C."/>
            <person name="Araujo N.S."/>
            <person name="Soares D.O."/>
            <person name="Zhou Q.-S."/>
            <person name="Zhu C.-D."/>
            <person name="Coutinho L."/>
            <person name="Airas M.C."/>
            <person name="Batista T.M."/>
        </authorList>
    </citation>
    <scope>NUCLEOTIDE SEQUENCE [LARGE SCALE GENOMIC DNA]</scope>
    <source>
        <strain evidence="2">ASF017062</strain>
        <tissue evidence="2">Abdomen</tissue>
    </source>
</reference>
<evidence type="ECO:0000313" key="2">
    <source>
        <dbReference type="EMBL" id="KAK9293665.1"/>
    </source>
</evidence>
<protein>
    <submittedName>
        <fullName evidence="2">Uncharacterized protein</fullName>
    </submittedName>
</protein>